<reference evidence="1" key="1">
    <citation type="submission" date="2019-08" db="EMBL/GenBank/DDBJ databases">
        <title>Genome sequence of Clostridiales bacterium MT110.</title>
        <authorList>
            <person name="Cao J."/>
        </authorList>
    </citation>
    <scope>NUCLEOTIDE SEQUENCE</scope>
    <source>
        <strain evidence="1">MT110</strain>
    </source>
</reference>
<keyword evidence="1" id="KW-0472">Membrane</keyword>
<accession>A0ACD1AFC4</accession>
<protein>
    <submittedName>
        <fullName evidence="1">Energy-coupling factor transporter transmembrane protein EcfT</fullName>
    </submittedName>
</protein>
<gene>
    <name evidence="1" type="ORF">FRZ06_17370</name>
</gene>
<name>A0ACD1AFC4_9FIRM</name>
<keyword evidence="1" id="KW-0812">Transmembrane</keyword>
<sequence>MSKSGSLYIERESLFHGLDGSIKLLMLIAWTGFAFAFMDVRVFLGMVLVGLGILKLSKLPAKAIWPLFAFIFVFTLFNSVFLLLITPEYGSKLTGSYTGILRLGFYSITLETIFYCITLSLKYIAIMPITILFIFTTHPSNFASSLNRIGVPYRVAYAVNIALRYIPDVKTEVDNIINAQEARGVAFRKGDAGLATRLKNYATVMVPLLLSSFNRIEVVSNAMDLRGFGKNKKRTWYHRKNYTGMDLAFAALSFAVLAAGVAIKITVGAVYWYPF</sequence>
<organism evidence="1 2">
    <name type="scientific">Anoxybacterium hadale</name>
    <dbReference type="NCBI Taxonomy" id="3408580"/>
    <lineage>
        <taxon>Bacteria</taxon>
        <taxon>Bacillati</taxon>
        <taxon>Bacillota</taxon>
        <taxon>Clostridia</taxon>
        <taxon>Peptostreptococcales</taxon>
        <taxon>Anaerovoracaceae</taxon>
        <taxon>Anoxybacterium</taxon>
    </lineage>
</organism>
<evidence type="ECO:0000313" key="2">
    <source>
        <dbReference type="Proteomes" id="UP000594014"/>
    </source>
</evidence>
<dbReference type="EMBL" id="CP042469">
    <property type="protein sequence ID" value="QOX64989.1"/>
    <property type="molecule type" value="Genomic_DNA"/>
</dbReference>
<keyword evidence="2" id="KW-1185">Reference proteome</keyword>
<evidence type="ECO:0000313" key="1">
    <source>
        <dbReference type="EMBL" id="QOX64989.1"/>
    </source>
</evidence>
<proteinExistence type="predicted"/>
<dbReference type="Proteomes" id="UP000594014">
    <property type="component" value="Chromosome"/>
</dbReference>